<feature type="compositionally biased region" description="Polar residues" evidence="7">
    <location>
        <begin position="2103"/>
        <end position="2112"/>
    </location>
</feature>
<dbReference type="InterPro" id="IPR022031">
    <property type="entry name" value="Rif1_N"/>
</dbReference>
<evidence type="ECO:0000256" key="2">
    <source>
        <dbReference type="ARBA" id="ARBA00004574"/>
    </source>
</evidence>
<dbReference type="PANTHER" id="PTHR22928:SF3">
    <property type="entry name" value="TELOMERE-ASSOCIATED PROTEIN RIF1"/>
    <property type="match status" value="1"/>
</dbReference>
<evidence type="ECO:0000256" key="3">
    <source>
        <dbReference type="ARBA" id="ARBA00022454"/>
    </source>
</evidence>
<feature type="region of interest" description="Disordered" evidence="7">
    <location>
        <begin position="1346"/>
        <end position="1407"/>
    </location>
</feature>
<feature type="compositionally biased region" description="Polar residues" evidence="7">
    <location>
        <begin position="1382"/>
        <end position="1392"/>
    </location>
</feature>
<dbReference type="GO" id="GO:0005634">
    <property type="term" value="C:nucleus"/>
    <property type="evidence" value="ECO:0007669"/>
    <property type="project" value="UniProtKB-SubCell"/>
</dbReference>
<feature type="compositionally biased region" description="Polar residues" evidence="7">
    <location>
        <begin position="2332"/>
        <end position="2351"/>
    </location>
</feature>
<feature type="compositionally biased region" description="Polar residues" evidence="7">
    <location>
        <begin position="2167"/>
        <end position="2180"/>
    </location>
</feature>
<evidence type="ECO:0000256" key="5">
    <source>
        <dbReference type="ARBA" id="ARBA00023242"/>
    </source>
</evidence>
<dbReference type="SUPFAM" id="SSF48371">
    <property type="entry name" value="ARM repeat"/>
    <property type="match status" value="1"/>
</dbReference>
<evidence type="ECO:0000259" key="8">
    <source>
        <dbReference type="Pfam" id="PF12231"/>
    </source>
</evidence>
<reference evidence="9" key="1">
    <citation type="journal article" date="2023" name="G3 (Bethesda)">
        <title>A reference genome for the long-term kleptoplast-retaining sea slug Elysia crispata morphotype clarki.</title>
        <authorList>
            <person name="Eastman K.E."/>
            <person name="Pendleton A.L."/>
            <person name="Shaikh M.A."/>
            <person name="Suttiyut T."/>
            <person name="Ogas R."/>
            <person name="Tomko P."/>
            <person name="Gavelis G."/>
            <person name="Widhalm J.R."/>
            <person name="Wisecaver J.H."/>
        </authorList>
    </citation>
    <scope>NUCLEOTIDE SEQUENCE</scope>
    <source>
        <strain evidence="9">ECLA1</strain>
    </source>
</reference>
<feature type="compositionally biased region" description="Basic and acidic residues" evidence="7">
    <location>
        <begin position="1346"/>
        <end position="1355"/>
    </location>
</feature>
<feature type="region of interest" description="Disordered" evidence="7">
    <location>
        <begin position="2049"/>
        <end position="2243"/>
    </location>
</feature>
<evidence type="ECO:0000313" key="10">
    <source>
        <dbReference type="Proteomes" id="UP001283361"/>
    </source>
</evidence>
<feature type="compositionally biased region" description="Polar residues" evidence="7">
    <location>
        <begin position="1705"/>
        <end position="1718"/>
    </location>
</feature>
<dbReference type="PANTHER" id="PTHR22928">
    <property type="entry name" value="TELOMERE-ASSOCIATED PROTEIN RIF1"/>
    <property type="match status" value="1"/>
</dbReference>
<organism evidence="9 10">
    <name type="scientific">Elysia crispata</name>
    <name type="common">lettuce slug</name>
    <dbReference type="NCBI Taxonomy" id="231223"/>
    <lineage>
        <taxon>Eukaryota</taxon>
        <taxon>Metazoa</taxon>
        <taxon>Spiralia</taxon>
        <taxon>Lophotrochozoa</taxon>
        <taxon>Mollusca</taxon>
        <taxon>Gastropoda</taxon>
        <taxon>Heterobranchia</taxon>
        <taxon>Euthyneura</taxon>
        <taxon>Panpulmonata</taxon>
        <taxon>Sacoglossa</taxon>
        <taxon>Placobranchoidea</taxon>
        <taxon>Plakobranchidae</taxon>
        <taxon>Elysia</taxon>
    </lineage>
</organism>
<keyword evidence="10" id="KW-1185">Reference proteome</keyword>
<feature type="compositionally biased region" description="Polar residues" evidence="7">
    <location>
        <begin position="2401"/>
        <end position="2411"/>
    </location>
</feature>
<gene>
    <name evidence="9" type="ORF">RRG08_026924</name>
</gene>
<feature type="compositionally biased region" description="Basic and acidic residues" evidence="7">
    <location>
        <begin position="1167"/>
        <end position="1177"/>
    </location>
</feature>
<feature type="region of interest" description="Disordered" evidence="7">
    <location>
        <begin position="1643"/>
        <end position="1718"/>
    </location>
</feature>
<name>A0AAE0Z677_9GAST</name>
<feature type="compositionally biased region" description="Basic and acidic residues" evidence="7">
    <location>
        <begin position="1822"/>
        <end position="1840"/>
    </location>
</feature>
<feature type="compositionally biased region" description="Basic and acidic residues" evidence="7">
    <location>
        <begin position="2357"/>
        <end position="2370"/>
    </location>
</feature>
<feature type="region of interest" description="Disordered" evidence="7">
    <location>
        <begin position="1485"/>
        <end position="1519"/>
    </location>
</feature>
<feature type="compositionally biased region" description="Basic and acidic residues" evidence="7">
    <location>
        <begin position="1507"/>
        <end position="1519"/>
    </location>
</feature>
<dbReference type="Pfam" id="PF12231">
    <property type="entry name" value="Rif1_N"/>
    <property type="match status" value="1"/>
</dbReference>
<protein>
    <recommendedName>
        <fullName evidence="8">Telomere-associated protein Rif1 N-terminal domain-containing protein</fullName>
    </recommendedName>
</protein>
<evidence type="ECO:0000256" key="7">
    <source>
        <dbReference type="SAM" id="MobiDB-lite"/>
    </source>
</evidence>
<evidence type="ECO:0000256" key="4">
    <source>
        <dbReference type="ARBA" id="ARBA00022895"/>
    </source>
</evidence>
<sequence>MNFTEALKTLESQNCRSQDKVHAYQAILSDFQSDSTHEGDENLRSESQRLLKLLSRDVVLSAENIVNTCLEVIQHCLKTSFFRSSQSSDSSQLLQALIRCAQKTPSVDVLKRSLDCLSTQDFATSVLNSQVALIVDMVEAVNTKAKAQSHSVLEESLKLFCRLEEQIPEGLRPFSKRWARFILPGLAAASDVTREKTFNVLVRYKDDLCQAPDLSKHLTKAITSGLAQLLKSLMTKHEIYAMKTWALVVEICGKEFHKGPSINSMLEVIEIGFKSNQQAKCQAFIAWRSLISNFGLDKNVISDLKRIKLLMMVFRYDNAKSESVAVEKMLTWWHFVLNIGQKLMVNFEKIVYPMLQFCVGNSKPSRTALKASTNHPSSLLSPQAGNNPELPACQALQKLGLEAVALLLSKPSASDSSGITWTLEHLPSETFGGSASFTKHATFLLNIVHHIFKNGDPDESLILYTWFHLVDHIKAAMESSTKSELRDIFSIFLTDLHSLVEEKTFKGEILFKMGEVCNTFPVKVLASTAFNVRSTVRGCPALLLSEVLLSPLLMEASSGTESYLKLFSFLVSAGASNVQGALGFLQAVADMLDCNSRSLNSAEQLWKMWNIIAETLQDTIIASNEVNQGDALEYNFGCLHAVLILPVKQHLPSRISQTVFKAMVKTWKELYHSFARLSALVPTAEANVCVEETCSKILHLWKVEFKEPSNVEFLASLAQKMLDCVDFSAFATHQGPGAILTLSPSKWARRRQRPMGNLHSFVHFLESLQNTFNTLIFNKQVQEKQSNPISLISTANLLVETYTRLFAHINTPALILHSMCILSEPLSSFYRNNAPCNLRLFVPSFFAKLEKLWHEIALCMGGRYNEPYNSELLAGISPLFEATFLHSRRVIKNQAVTLWNTTFSRAQTLDYPVALKPVLSRVKEEMSIVLPGWINPEDIAIIAESPFSEMSMGMDSQILAPPVLPSMPSPKRPRASMMNRDVSPTAIKNLSPTPAKTSPAKVLTPKQARKLFAPAATSHNVVDLMPEEEFVVINSSVTRKKRLLTEHQKEVLKEKSVLPAMYNNLDASQDVSLMSQFGTETQNENSVTQDVIVINSSNSQDQEKKTSTPAMPPPKSIEKPQPIRISKRLSERSQSKEMDQNEADSSGRLSFASETKTSEVSSALNVSEKDSSKKEDCSSAFPKEIDQSSAVDVQDESPFVMFRQNATKSPSLCVNQDFQICEKSLGRRVSLRKIHSEDSMSNNEQKMKTLKERQPRRVPLKKLVSPAKNGDRETNKDLNSVCKVALFKIDNVDKISSGVKNLPNEKHGQVPPEEVERSTTRHDHQNFVSRVLSSWSAELVKTVFDKPREQSRESDVAAETAHSLTLVEDTQSPDNIKKQKTKQVAQSITETPTKGEDSSPPHLRSSSARKLFIDDLKKNSDEFPAADTFDEENQQQLKTVNYSITLNTDEDISSQGFQPPEETAKGQAKAHDHLTLLGVSQLVSQMPEDSSTVRDMGSVQEPLVVPSDKEKDNAFHSEGESENFMPLLMPTMASSTQAQSSLSSSKSSETSSETQASTNDASSLKTSSSSETEFFPAQSTFHDSLKDFVNKRKRRTPKKFSPEKIEMRERHLRYYNKLSDLKKKTKRVAPLLSEKGQKSGVGILKNLPNCSPEIGEITPDMKSPTSPTPPRGHSNSKRKRKLSKEANENSKARKSISPEVDKEANQISDMSHQKGNSFQKAKMFVIEERRKLKGSHLTRSKHLLRTRHKASPPRKLRRLNSGRQVETGENHNLLFPHEKERTVRNFSDSDSDDNMPLINLKTFSTGLDSVSVDQGDTSPNKSGEHDEKNQNDSAVSKDDEQNISGLIVSSELESALPKDDSARKALVDKFVSSNTKSAESTPTKTDQALNYTIVDEALSSALSEMIKEISTQQNGSEESQIQASNECTPLLLSEDVDEDMNKLPEESQDHLQAGQSRLSPEVGKEQPVGYVQFEQEACLEKNLPASNAVFSKENVSADCSQTVEKTGFESVSISIIQNHSEERSQSIDVCENTTPATISDKESLDLNCEEETTQNAKVSVTQDQDEAEKNGNPNSDQFPADSNRIASLPTESDAEITVEVNLPTVTEKTTGPKSLLHDWSPSKSPSFSILKKSTGHTPSPGRNRVSFAEPVVKGESPIREKYHIESMPTSPLISKSSGQRRGTPFSRSLGKVSGYKRRLGQSARQVRLLQGPDSLPASPTKSQSQSSSQYKATQESQLDSKNPIFPDLIDCSKPVDDILPQLTSSLWYRGLHHMMKGRSLNTIGDLAALTEVQINQLPIRHPKVDTVKTSLKTYMAQHGLFKPVIKLNTQDVSSSPTSKGATMEQAVTPSSIADEGIEIRSHDNDLDRLSPIEGVGPELCPTVDHSNSGSSQEDGECSDPTEANQTSEPNITSTLNKLVEDTNNDGGILKSLNTLELLDIHEKLNHLFAAVVGEMKSRHSQSS</sequence>
<proteinExistence type="predicted"/>
<feature type="compositionally biased region" description="Polar residues" evidence="7">
    <location>
        <begin position="2053"/>
        <end position="2062"/>
    </location>
</feature>
<comment type="caution">
    <text evidence="9">The sequence shown here is derived from an EMBL/GenBank/DDBJ whole genome shotgun (WGS) entry which is preliminary data.</text>
</comment>
<feature type="compositionally biased region" description="Polar residues" evidence="7">
    <location>
        <begin position="2230"/>
        <end position="2240"/>
    </location>
</feature>
<feature type="compositionally biased region" description="Basic and acidic residues" evidence="7">
    <location>
        <begin position="1303"/>
        <end position="1321"/>
    </location>
</feature>
<feature type="region of interest" description="Disordered" evidence="7">
    <location>
        <begin position="1298"/>
        <end position="1321"/>
    </location>
</feature>
<dbReference type="Proteomes" id="UP001283361">
    <property type="component" value="Unassembled WGS sequence"/>
</dbReference>
<keyword evidence="4" id="KW-0779">Telomere</keyword>
<feature type="compositionally biased region" description="Polar residues" evidence="7">
    <location>
        <begin position="1143"/>
        <end position="1165"/>
    </location>
</feature>
<feature type="region of interest" description="Disordered" evidence="7">
    <location>
        <begin position="1943"/>
        <end position="1963"/>
    </location>
</feature>
<feature type="compositionally biased region" description="Basic and acidic residues" evidence="7">
    <location>
        <begin position="1128"/>
        <end position="1139"/>
    </location>
</feature>
<keyword evidence="6" id="KW-0131">Cell cycle</keyword>
<dbReference type="CDD" id="cd14267">
    <property type="entry name" value="Rif1_CTD_C-II_like"/>
    <property type="match status" value="1"/>
</dbReference>
<evidence type="ECO:0000313" key="9">
    <source>
        <dbReference type="EMBL" id="KAK3763011.1"/>
    </source>
</evidence>
<dbReference type="InterPro" id="IPR016024">
    <property type="entry name" value="ARM-type_fold"/>
</dbReference>
<feature type="region of interest" description="Disordered" evidence="7">
    <location>
        <begin position="1533"/>
        <end position="1575"/>
    </location>
</feature>
<dbReference type="GO" id="GO:0000723">
    <property type="term" value="P:telomere maintenance"/>
    <property type="evidence" value="ECO:0007669"/>
    <property type="project" value="TreeGrafter"/>
</dbReference>
<keyword evidence="5" id="KW-0539">Nucleus</keyword>
<dbReference type="GO" id="GO:0140445">
    <property type="term" value="C:chromosome, telomeric repeat region"/>
    <property type="evidence" value="ECO:0007669"/>
    <property type="project" value="TreeGrafter"/>
</dbReference>
<feature type="compositionally biased region" description="Low complexity" evidence="7">
    <location>
        <begin position="1533"/>
        <end position="1572"/>
    </location>
</feature>
<evidence type="ECO:0000256" key="6">
    <source>
        <dbReference type="ARBA" id="ARBA00023306"/>
    </source>
</evidence>
<keyword evidence="3" id="KW-0158">Chromosome</keyword>
<accession>A0AAE0Z677</accession>
<feature type="region of interest" description="Disordered" evidence="7">
    <location>
        <begin position="1096"/>
        <end position="1192"/>
    </location>
</feature>
<feature type="compositionally biased region" description="Basic residues" evidence="7">
    <location>
        <begin position="1731"/>
        <end position="1760"/>
    </location>
</feature>
<feature type="region of interest" description="Disordered" evidence="7">
    <location>
        <begin position="1731"/>
        <end position="1841"/>
    </location>
</feature>
<evidence type="ECO:0000256" key="1">
    <source>
        <dbReference type="ARBA" id="ARBA00004123"/>
    </source>
</evidence>
<feature type="region of interest" description="Disordered" evidence="7">
    <location>
        <begin position="2332"/>
        <end position="2411"/>
    </location>
</feature>
<comment type="subcellular location">
    <subcellularLocation>
        <location evidence="2">Chromosome</location>
        <location evidence="2">Telomere</location>
    </subcellularLocation>
    <subcellularLocation>
        <location evidence="1">Nucleus</location>
    </subcellularLocation>
</comment>
<feature type="domain" description="Telomere-associated protein Rif1 N-terminal" evidence="8">
    <location>
        <begin position="18"/>
        <end position="345"/>
    </location>
</feature>
<feature type="compositionally biased region" description="Polar residues" evidence="7">
    <location>
        <begin position="1801"/>
        <end position="1821"/>
    </location>
</feature>
<dbReference type="EMBL" id="JAWDGP010004617">
    <property type="protein sequence ID" value="KAK3763011.1"/>
    <property type="molecule type" value="Genomic_DNA"/>
</dbReference>